<reference evidence="7" key="1">
    <citation type="submission" date="2017-11" db="EMBL/GenBank/DDBJ databases">
        <title>Complete Genome Sequence of Kyrpidia sp. Strain EA-1, a thermophilic, hydrogen-oxidizing Bacterium, isolated from the Azores.</title>
        <authorList>
            <person name="Reiner J.E."/>
            <person name="Lapp C.J."/>
            <person name="Bunk B."/>
            <person name="Gescher J."/>
        </authorList>
    </citation>
    <scope>NUCLEOTIDE SEQUENCE [LARGE SCALE GENOMIC DNA]</scope>
    <source>
        <strain evidence="7">EA-1</strain>
    </source>
</reference>
<feature type="binding site" evidence="4">
    <location>
        <position position="94"/>
    </location>
    <ligand>
        <name>substrate</name>
    </ligand>
</feature>
<dbReference type="Pfam" id="PF01979">
    <property type="entry name" value="Amidohydro_1"/>
    <property type="match status" value="1"/>
</dbReference>
<comment type="cofactor">
    <cofactor evidence="4">
        <name>Zn(2+)</name>
        <dbReference type="ChEBI" id="CHEBI:29105"/>
    </cofactor>
    <text evidence="4">Binds 1 zinc ion per subunit.</text>
</comment>
<feature type="binding site" evidence="4">
    <location>
        <position position="65"/>
    </location>
    <ligand>
        <name>Zn(2+)</name>
        <dbReference type="ChEBI" id="CHEBI:29105"/>
    </ligand>
</feature>
<dbReference type="OrthoDB" id="9807210at2"/>
<dbReference type="InterPro" id="IPR023512">
    <property type="entry name" value="Deaminase_MtaD/DadD"/>
</dbReference>
<dbReference type="EC" id="3.5.4.28" evidence="4"/>
<gene>
    <name evidence="4" type="primary">mtaD</name>
    <name evidence="6" type="ORF">CVV65_08030</name>
</gene>
<dbReference type="GO" id="GO:0046872">
    <property type="term" value="F:metal ion binding"/>
    <property type="evidence" value="ECO:0007669"/>
    <property type="project" value="UniProtKB-KW"/>
</dbReference>
<comment type="similarity">
    <text evidence="4">Belongs to the metallo-dependent hydrolases superfamily. MTA/SAH deaminase family.</text>
</comment>
<comment type="function">
    <text evidence="4">Catalyzes the deamination of 5-methylthioadenosine and S-adenosyl-L-homocysteine into 5-methylthioinosine and S-inosyl-L-homocysteine, respectively. Is also able to deaminate adenosine.</text>
</comment>
<dbReference type="EC" id="3.5.4.31" evidence="4"/>
<keyword evidence="3 4" id="KW-0862">Zinc</keyword>
<keyword evidence="2 4" id="KW-0378">Hydrolase</keyword>
<dbReference type="GO" id="GO:0090614">
    <property type="term" value="F:5'-methylthioadenosine deaminase activity"/>
    <property type="evidence" value="ECO:0007669"/>
    <property type="project" value="UniProtKB-UniRule"/>
</dbReference>
<accession>A0A2K8NB13</accession>
<evidence type="ECO:0000256" key="2">
    <source>
        <dbReference type="ARBA" id="ARBA00022801"/>
    </source>
</evidence>
<evidence type="ECO:0000259" key="5">
    <source>
        <dbReference type="Pfam" id="PF01979"/>
    </source>
</evidence>
<feature type="binding site" evidence="4">
    <location>
        <position position="212"/>
    </location>
    <ligand>
        <name>Zn(2+)</name>
        <dbReference type="ChEBI" id="CHEBI:29105"/>
    </ligand>
</feature>
<organism evidence="6 7">
    <name type="scientific">Kyrpidia spormannii</name>
    <dbReference type="NCBI Taxonomy" id="2055160"/>
    <lineage>
        <taxon>Bacteria</taxon>
        <taxon>Bacillati</taxon>
        <taxon>Bacillota</taxon>
        <taxon>Bacilli</taxon>
        <taxon>Bacillales</taxon>
        <taxon>Alicyclobacillaceae</taxon>
        <taxon>Kyrpidia</taxon>
    </lineage>
</organism>
<feature type="binding site" evidence="4">
    <location>
        <position position="300"/>
    </location>
    <ligand>
        <name>substrate</name>
    </ligand>
</feature>
<feature type="binding site" evidence="4">
    <location>
        <position position="215"/>
    </location>
    <ligand>
        <name>substrate</name>
    </ligand>
</feature>
<keyword evidence="1 4" id="KW-0479">Metal-binding</keyword>
<dbReference type="GO" id="GO:0050270">
    <property type="term" value="F:S-adenosylhomocysteine deaminase activity"/>
    <property type="evidence" value="ECO:0007669"/>
    <property type="project" value="UniProtKB-UniRule"/>
</dbReference>
<feature type="binding site" evidence="4">
    <location>
        <position position="67"/>
    </location>
    <ligand>
        <name>Zn(2+)</name>
        <dbReference type="ChEBI" id="CHEBI:29105"/>
    </ligand>
</feature>
<dbReference type="InterPro" id="IPR050287">
    <property type="entry name" value="MTA/SAH_deaminase"/>
</dbReference>
<dbReference type="SUPFAM" id="SSF51556">
    <property type="entry name" value="Metallo-dependent hydrolases"/>
    <property type="match status" value="1"/>
</dbReference>
<sequence length="431" mass="45922">MVRTRIIGGVVIPVTESGLWYENGHVVVEDGRIVAVGPGEGSPVPGEAVVNAAGKYVLPGFVNAHGHAAMALLRGYADDLPLMDWLQKKVWPIEDRLTGEDIYWGTMLALLEMIEGGITTFADMYFHMDRVAEAVAQAGVRGVLSRGIIGTGPDEGRGAIRESREFASRWHGAEGGRITVTLGPHAPYTCPPAVLRQVAEVSAELGVGIQIHLSETRSEVEQIAASHGKSPVDVCAEAGLFERPTVVAHAVHLTEADIDLMARFDVRVAHNPGSNLKLGSGVAPLPKLLQRGVVVGLGTDGAASNNNLDLLEEIRLAALIHKGVGEDPIAVDADTALALGTREGARALFLEEGAGTLAPGAPADLIFMDGSGPHLLPLYNPISQVVYAAKSGDVTDVMCDGRWLLRDRQHQTLDRDKILFHVSRIVEGFTR</sequence>
<dbReference type="EMBL" id="CP024955">
    <property type="protein sequence ID" value="ATY86493.1"/>
    <property type="molecule type" value="Genomic_DNA"/>
</dbReference>
<dbReference type="HAMAP" id="MF_01281">
    <property type="entry name" value="MTA_SAH_deamin"/>
    <property type="match status" value="1"/>
</dbReference>
<dbReference type="InterPro" id="IPR011059">
    <property type="entry name" value="Metal-dep_hydrolase_composite"/>
</dbReference>
<dbReference type="AlphaFoldDB" id="A0A2K8NB13"/>
<dbReference type="Gene3D" id="2.30.40.10">
    <property type="entry name" value="Urease, subunit C, domain 1"/>
    <property type="match status" value="1"/>
</dbReference>
<evidence type="ECO:0000256" key="3">
    <source>
        <dbReference type="ARBA" id="ARBA00022833"/>
    </source>
</evidence>
<proteinExistence type="inferred from homology"/>
<feature type="domain" description="Amidohydrolase-related" evidence="5">
    <location>
        <begin position="56"/>
        <end position="403"/>
    </location>
</feature>
<dbReference type="PANTHER" id="PTHR43794">
    <property type="entry name" value="AMINOHYDROLASE SSNA-RELATED"/>
    <property type="match status" value="1"/>
</dbReference>
<evidence type="ECO:0000256" key="1">
    <source>
        <dbReference type="ARBA" id="ARBA00022723"/>
    </source>
</evidence>
<evidence type="ECO:0000256" key="4">
    <source>
        <dbReference type="HAMAP-Rule" id="MF_01281"/>
    </source>
</evidence>
<dbReference type="FunFam" id="3.20.20.140:FF:000014">
    <property type="entry name" value="5-methylthioadenosine/S-adenosylhomocysteine deaminase"/>
    <property type="match status" value="1"/>
</dbReference>
<dbReference type="CDD" id="cd01298">
    <property type="entry name" value="ATZ_TRZ_like"/>
    <property type="match status" value="1"/>
</dbReference>
<feature type="binding site" evidence="4">
    <location>
        <position position="300"/>
    </location>
    <ligand>
        <name>Zn(2+)</name>
        <dbReference type="ChEBI" id="CHEBI:29105"/>
    </ligand>
</feature>
<comment type="catalytic activity">
    <reaction evidence="4">
        <text>S-adenosyl-L-homocysteine + H2O + H(+) = S-inosyl-L-homocysteine + NH4(+)</text>
        <dbReference type="Rhea" id="RHEA:20716"/>
        <dbReference type="ChEBI" id="CHEBI:15377"/>
        <dbReference type="ChEBI" id="CHEBI:15378"/>
        <dbReference type="ChEBI" id="CHEBI:28938"/>
        <dbReference type="ChEBI" id="CHEBI:57856"/>
        <dbReference type="ChEBI" id="CHEBI:57985"/>
        <dbReference type="EC" id="3.5.4.28"/>
    </reaction>
</comment>
<dbReference type="Gene3D" id="3.20.20.140">
    <property type="entry name" value="Metal-dependent hydrolases"/>
    <property type="match status" value="1"/>
</dbReference>
<dbReference type="SUPFAM" id="SSF51338">
    <property type="entry name" value="Composite domain of metallo-dependent hydrolases"/>
    <property type="match status" value="1"/>
</dbReference>
<dbReference type="KEGG" id="kyr:CVV65_08030"/>
<keyword evidence="7" id="KW-1185">Reference proteome</keyword>
<protein>
    <recommendedName>
        <fullName evidence="4">5-methylthioadenosine/S-adenosylhomocysteine deaminase</fullName>
        <shortName evidence="4">MTA/SAH deaminase</shortName>
        <ecNumber evidence="4">3.5.4.28</ecNumber>
        <ecNumber evidence="4">3.5.4.31</ecNumber>
    </recommendedName>
</protein>
<comment type="caution">
    <text evidence="4">Lacks conserved residue(s) required for the propagation of feature annotation.</text>
</comment>
<dbReference type="InterPro" id="IPR032466">
    <property type="entry name" value="Metal_Hydrolase"/>
</dbReference>
<dbReference type="InterPro" id="IPR006680">
    <property type="entry name" value="Amidohydro-rel"/>
</dbReference>
<dbReference type="PANTHER" id="PTHR43794:SF11">
    <property type="entry name" value="AMIDOHYDROLASE-RELATED DOMAIN-CONTAINING PROTEIN"/>
    <property type="match status" value="1"/>
</dbReference>
<feature type="binding site" evidence="4">
    <location>
        <position position="146"/>
    </location>
    <ligand>
        <name>substrate</name>
    </ligand>
</feature>
<evidence type="ECO:0000313" key="6">
    <source>
        <dbReference type="EMBL" id="ATY86493.1"/>
    </source>
</evidence>
<feature type="binding site" evidence="4">
    <location>
        <position position="185"/>
    </location>
    <ligand>
        <name>substrate</name>
    </ligand>
</feature>
<evidence type="ECO:0000313" key="7">
    <source>
        <dbReference type="Proteomes" id="UP000231932"/>
    </source>
</evidence>
<comment type="catalytic activity">
    <reaction evidence="4">
        <text>S-methyl-5'-thioadenosine + H2O + H(+) = S-methyl-5'-thioinosine + NH4(+)</text>
        <dbReference type="Rhea" id="RHEA:25025"/>
        <dbReference type="ChEBI" id="CHEBI:15377"/>
        <dbReference type="ChEBI" id="CHEBI:15378"/>
        <dbReference type="ChEBI" id="CHEBI:17509"/>
        <dbReference type="ChEBI" id="CHEBI:28938"/>
        <dbReference type="ChEBI" id="CHEBI:48595"/>
        <dbReference type="EC" id="3.5.4.31"/>
    </reaction>
</comment>
<dbReference type="Proteomes" id="UP000231932">
    <property type="component" value="Chromosome"/>
</dbReference>
<name>A0A2K8NB13_9BACL</name>